<organism evidence="1">
    <name type="scientific">Anopheles atroparvus</name>
    <name type="common">European mosquito</name>
    <dbReference type="NCBI Taxonomy" id="41427"/>
    <lineage>
        <taxon>Eukaryota</taxon>
        <taxon>Metazoa</taxon>
        <taxon>Ecdysozoa</taxon>
        <taxon>Arthropoda</taxon>
        <taxon>Hexapoda</taxon>
        <taxon>Insecta</taxon>
        <taxon>Pterygota</taxon>
        <taxon>Neoptera</taxon>
        <taxon>Endopterygota</taxon>
        <taxon>Diptera</taxon>
        <taxon>Nematocera</taxon>
        <taxon>Culicoidea</taxon>
        <taxon>Culicidae</taxon>
        <taxon>Anophelinae</taxon>
        <taxon>Anopheles</taxon>
    </lineage>
</organism>
<dbReference type="EnsemblMetazoa" id="AATE003229-RA">
    <property type="protein sequence ID" value="AATE003229-PA.1"/>
    <property type="gene ID" value="AATE003229"/>
</dbReference>
<accession>A0A182IPY2</accession>
<dbReference type="VEuPathDB" id="VectorBase:AATE003229"/>
<name>A0A182IPY2_ANOAO</name>
<dbReference type="AlphaFoldDB" id="A0A182IPY2"/>
<reference evidence="1" key="1">
    <citation type="submission" date="2022-08" db="UniProtKB">
        <authorList>
            <consortium name="EnsemblMetazoa"/>
        </authorList>
    </citation>
    <scope>IDENTIFICATION</scope>
    <source>
        <strain evidence="1">EBRO</strain>
    </source>
</reference>
<proteinExistence type="predicted"/>
<sequence length="73" mass="7897">RRIIVTVGVVVVIVVVVSTVGRAECGERWVLPPARPNVYKKGIHGVESTICWKDVVEITLVEPGSGAASQLFR</sequence>
<protein>
    <submittedName>
        <fullName evidence="1">Uncharacterized protein</fullName>
    </submittedName>
</protein>
<evidence type="ECO:0000313" key="1">
    <source>
        <dbReference type="EnsemblMetazoa" id="AATE003229-PA.1"/>
    </source>
</evidence>